<accession>A0A365U8Q3</accession>
<protein>
    <submittedName>
        <fullName evidence="5">MFS transporter</fullName>
    </submittedName>
</protein>
<dbReference type="RefSeq" id="WP_113288681.1">
    <property type="nucleotide sequence ID" value="NZ_QNTQ01000006.1"/>
</dbReference>
<evidence type="ECO:0000313" key="6">
    <source>
        <dbReference type="Proteomes" id="UP000253370"/>
    </source>
</evidence>
<reference evidence="5 6" key="1">
    <citation type="submission" date="2018-07" db="EMBL/GenBank/DDBJ databases">
        <title>Rhodosalinus sp. strain E84T genomic sequence and assembly.</title>
        <authorList>
            <person name="Liu Z.-W."/>
            <person name="Lu D.-C."/>
        </authorList>
    </citation>
    <scope>NUCLEOTIDE SEQUENCE [LARGE SCALE GENOMIC DNA]</scope>
    <source>
        <strain evidence="5 6">E84</strain>
    </source>
</reference>
<dbReference type="Gene3D" id="3.40.50.150">
    <property type="entry name" value="Vaccinia Virus protein VP39"/>
    <property type="match status" value="2"/>
</dbReference>
<dbReference type="GO" id="GO:0008757">
    <property type="term" value="F:S-adenosylmethionine-dependent methyltransferase activity"/>
    <property type="evidence" value="ECO:0007669"/>
    <property type="project" value="InterPro"/>
</dbReference>
<evidence type="ECO:0000259" key="4">
    <source>
        <dbReference type="Pfam" id="PF05175"/>
    </source>
</evidence>
<comment type="caution">
    <text evidence="5">The sequence shown here is derived from an EMBL/GenBank/DDBJ whole genome shotgun (WGS) entry which is preliminary data.</text>
</comment>
<dbReference type="Pfam" id="PF05175">
    <property type="entry name" value="MTS"/>
    <property type="match status" value="1"/>
</dbReference>
<dbReference type="InterPro" id="IPR046977">
    <property type="entry name" value="RsmC/RlmG"/>
</dbReference>
<dbReference type="InterPro" id="IPR007848">
    <property type="entry name" value="Small_mtfrase_dom"/>
</dbReference>
<dbReference type="AlphaFoldDB" id="A0A365U8Q3"/>
<proteinExistence type="predicted"/>
<sequence>MSAPRLRLALEDGALALPPEGRIAVVHPRSDTDLSSLPRDRVEVVQPVQPMHDDFARQGFAVAPALGGPYAAALVILPRAKALARGLIAAAAREVVVGGPVIVDGQKTDGVESILRELRRELAVSAPISKGHGKLFWFPADRAPAGWAPPARQRVAGGFVTAPGVFSADGPDPGSVLLAEALPARLPEEMADLGAGWGYLATRVLERTEIRQLHLVEADRIALDCARENVTDPRAVFHWADARCWRPETPLGGVVTNPPFHAGRADDPDLGRAFVAAAAEMLAPSGRLWLVANRHLPYEAELSRRFGAVREIAGDARYKVIEAARPAR</sequence>
<keyword evidence="6" id="KW-1185">Reference proteome</keyword>
<evidence type="ECO:0000256" key="3">
    <source>
        <dbReference type="ARBA" id="ARBA00022691"/>
    </source>
</evidence>
<gene>
    <name evidence="5" type="ORF">DRV85_06675</name>
</gene>
<dbReference type="SUPFAM" id="SSF53335">
    <property type="entry name" value="S-adenosyl-L-methionine-dependent methyltransferases"/>
    <property type="match status" value="1"/>
</dbReference>
<evidence type="ECO:0000256" key="2">
    <source>
        <dbReference type="ARBA" id="ARBA00022679"/>
    </source>
</evidence>
<dbReference type="GO" id="GO:0032259">
    <property type="term" value="P:methylation"/>
    <property type="evidence" value="ECO:0007669"/>
    <property type="project" value="UniProtKB-KW"/>
</dbReference>
<dbReference type="InterPro" id="IPR029063">
    <property type="entry name" value="SAM-dependent_MTases_sf"/>
</dbReference>
<name>A0A365U8Q3_9RHOB</name>
<dbReference type="PANTHER" id="PTHR47816:SF4">
    <property type="entry name" value="RIBOSOMAL RNA SMALL SUBUNIT METHYLTRANSFERASE C"/>
    <property type="match status" value="1"/>
</dbReference>
<dbReference type="OrthoDB" id="9816072at2"/>
<dbReference type="Proteomes" id="UP000253370">
    <property type="component" value="Unassembled WGS sequence"/>
</dbReference>
<keyword evidence="2" id="KW-0808">Transferase</keyword>
<keyword evidence="1" id="KW-0489">Methyltransferase</keyword>
<dbReference type="CDD" id="cd02440">
    <property type="entry name" value="AdoMet_MTases"/>
    <property type="match status" value="1"/>
</dbReference>
<organism evidence="5 6">
    <name type="scientific">Rhodosalinus halophilus</name>
    <dbReference type="NCBI Taxonomy" id="2259333"/>
    <lineage>
        <taxon>Bacteria</taxon>
        <taxon>Pseudomonadati</taxon>
        <taxon>Pseudomonadota</taxon>
        <taxon>Alphaproteobacteria</taxon>
        <taxon>Rhodobacterales</taxon>
        <taxon>Paracoccaceae</taxon>
        <taxon>Rhodosalinus</taxon>
    </lineage>
</organism>
<dbReference type="PANTHER" id="PTHR47816">
    <property type="entry name" value="RIBOSOMAL RNA SMALL SUBUNIT METHYLTRANSFERASE C"/>
    <property type="match status" value="1"/>
</dbReference>
<feature type="domain" description="Methyltransferase small" evidence="4">
    <location>
        <begin position="159"/>
        <end position="321"/>
    </location>
</feature>
<evidence type="ECO:0000313" key="5">
    <source>
        <dbReference type="EMBL" id="RBI85422.1"/>
    </source>
</evidence>
<keyword evidence="3" id="KW-0949">S-adenosyl-L-methionine</keyword>
<dbReference type="EMBL" id="QNTQ01000006">
    <property type="protein sequence ID" value="RBI85422.1"/>
    <property type="molecule type" value="Genomic_DNA"/>
</dbReference>
<evidence type="ECO:0000256" key="1">
    <source>
        <dbReference type="ARBA" id="ARBA00022603"/>
    </source>
</evidence>